<proteinExistence type="predicted"/>
<dbReference type="GO" id="GO:1990281">
    <property type="term" value="C:efflux pump complex"/>
    <property type="evidence" value="ECO:0007669"/>
    <property type="project" value="TreeGrafter"/>
</dbReference>
<evidence type="ECO:0000256" key="5">
    <source>
        <dbReference type="ARBA" id="ARBA00023237"/>
    </source>
</evidence>
<evidence type="ECO:0000313" key="7">
    <source>
        <dbReference type="EMBL" id="TQV85484.1"/>
    </source>
</evidence>
<dbReference type="AlphaFoldDB" id="A0A545U7N8"/>
<dbReference type="PANTHER" id="PTHR30026:SF20">
    <property type="entry name" value="OUTER MEMBRANE PROTEIN TOLC"/>
    <property type="match status" value="1"/>
</dbReference>
<dbReference type="GO" id="GO:0015288">
    <property type="term" value="F:porin activity"/>
    <property type="evidence" value="ECO:0007669"/>
    <property type="project" value="TreeGrafter"/>
</dbReference>
<evidence type="ECO:0000256" key="6">
    <source>
        <dbReference type="SAM" id="Coils"/>
    </source>
</evidence>
<dbReference type="PANTHER" id="PTHR30026">
    <property type="entry name" value="OUTER MEMBRANE PROTEIN TOLC"/>
    <property type="match status" value="1"/>
</dbReference>
<protein>
    <submittedName>
        <fullName evidence="7">TolC family protein</fullName>
    </submittedName>
</protein>
<comment type="subcellular location">
    <subcellularLocation>
        <location evidence="1">Cell outer membrane</location>
    </subcellularLocation>
</comment>
<reference evidence="7 8" key="1">
    <citation type="submission" date="2019-07" db="EMBL/GenBank/DDBJ databases">
        <title>Draft genome for Aliikangiella sp. M105.</title>
        <authorList>
            <person name="Wang G."/>
        </authorList>
    </citation>
    <scope>NUCLEOTIDE SEQUENCE [LARGE SCALE GENOMIC DNA]</scope>
    <source>
        <strain evidence="7 8">M105</strain>
    </source>
</reference>
<name>A0A545U7N8_9GAMM</name>
<keyword evidence="3" id="KW-0812">Transmembrane</keyword>
<keyword evidence="6" id="KW-0175">Coiled coil</keyword>
<dbReference type="SUPFAM" id="SSF56954">
    <property type="entry name" value="Outer membrane efflux proteins (OEP)"/>
    <property type="match status" value="1"/>
</dbReference>
<accession>A0A545U7N8</accession>
<gene>
    <name evidence="7" type="ORF">FLL46_20180</name>
</gene>
<evidence type="ECO:0000313" key="8">
    <source>
        <dbReference type="Proteomes" id="UP000315439"/>
    </source>
</evidence>
<keyword evidence="8" id="KW-1185">Reference proteome</keyword>
<dbReference type="EMBL" id="VIKS01000012">
    <property type="protein sequence ID" value="TQV85484.1"/>
    <property type="molecule type" value="Genomic_DNA"/>
</dbReference>
<dbReference type="InterPro" id="IPR051906">
    <property type="entry name" value="TolC-like"/>
</dbReference>
<evidence type="ECO:0000256" key="2">
    <source>
        <dbReference type="ARBA" id="ARBA00022452"/>
    </source>
</evidence>
<dbReference type="RefSeq" id="WP_142933161.1">
    <property type="nucleotide sequence ID" value="NZ_ML660168.1"/>
</dbReference>
<dbReference type="GO" id="GO:0015562">
    <property type="term" value="F:efflux transmembrane transporter activity"/>
    <property type="evidence" value="ECO:0007669"/>
    <property type="project" value="InterPro"/>
</dbReference>
<keyword evidence="5" id="KW-0998">Cell outer membrane</keyword>
<sequence>MISVSKCLNCGVKSPAAFKFRMGLLLVLVSATILMNSSALKAQAKKQSGRMLTLEMAILQAQEKDLWITGNLHAQKAVMSQSVVAGTLPDPKLSVSMANLPVDSFDFSQEAMTQFKLGFSQKLPQGDTLQLKQKQLQQLSSQFPYQRQARKAELALIVSQLWLETYKAEKSIALIEKNRSLFEQLADVAQASYSSAVGKTRQQDIVRAQLELIRLEDRLTQLKQHKEVHWQKLSEWLSNEFVSQFSFNNVNRKSRGNIEIAKQPPDIKLNNRKVTSLDWSQQQLTELLSGHPSILTLEKKIETSAIGVELARQKYKPSWEFSASYGYREDDLLGNDRADLFSIGVSFELPLFTDNRQDKQVETAIENTSAVKTEKWLKLRKMLAEFESTRSELLRLSQRQTLYRNQLIPQMHQQAEASLTAYTNDDGDFAEVVRARIAQLNAEIDELAIDVMRQQAVAKINYFLVGSRRLESVAGYLTNTYSTGASQ</sequence>
<dbReference type="OrthoDB" id="5607838at2"/>
<keyword evidence="4" id="KW-0472">Membrane</keyword>
<dbReference type="Proteomes" id="UP000315439">
    <property type="component" value="Unassembled WGS sequence"/>
</dbReference>
<feature type="coiled-coil region" evidence="6">
    <location>
        <begin position="430"/>
        <end position="457"/>
    </location>
</feature>
<dbReference type="Gene3D" id="1.20.1600.10">
    <property type="entry name" value="Outer membrane efflux proteins (OEP)"/>
    <property type="match status" value="1"/>
</dbReference>
<organism evidence="7 8">
    <name type="scientific">Aliikangiella coralliicola</name>
    <dbReference type="NCBI Taxonomy" id="2592383"/>
    <lineage>
        <taxon>Bacteria</taxon>
        <taxon>Pseudomonadati</taxon>
        <taxon>Pseudomonadota</taxon>
        <taxon>Gammaproteobacteria</taxon>
        <taxon>Oceanospirillales</taxon>
        <taxon>Pleioneaceae</taxon>
        <taxon>Aliikangiella</taxon>
    </lineage>
</organism>
<keyword evidence="2" id="KW-1134">Transmembrane beta strand</keyword>
<evidence type="ECO:0000256" key="3">
    <source>
        <dbReference type="ARBA" id="ARBA00022692"/>
    </source>
</evidence>
<evidence type="ECO:0000256" key="1">
    <source>
        <dbReference type="ARBA" id="ARBA00004442"/>
    </source>
</evidence>
<dbReference type="GO" id="GO:0009279">
    <property type="term" value="C:cell outer membrane"/>
    <property type="evidence" value="ECO:0007669"/>
    <property type="project" value="UniProtKB-SubCell"/>
</dbReference>
<evidence type="ECO:0000256" key="4">
    <source>
        <dbReference type="ARBA" id="ARBA00023136"/>
    </source>
</evidence>
<comment type="caution">
    <text evidence="7">The sequence shown here is derived from an EMBL/GenBank/DDBJ whole genome shotgun (WGS) entry which is preliminary data.</text>
</comment>